<proteinExistence type="predicted"/>
<dbReference type="OrthoDB" id="9803231at2"/>
<evidence type="ECO:0000256" key="1">
    <source>
        <dbReference type="SAM" id="MobiDB-lite"/>
    </source>
</evidence>
<dbReference type="InterPro" id="IPR025246">
    <property type="entry name" value="IS30-like_HTH"/>
</dbReference>
<evidence type="ECO:0000313" key="3">
    <source>
        <dbReference type="EMBL" id="TPG52086.1"/>
    </source>
</evidence>
<keyword evidence="4" id="KW-1185">Reference proteome</keyword>
<evidence type="ECO:0000259" key="2">
    <source>
        <dbReference type="Pfam" id="PF13936"/>
    </source>
</evidence>
<name>A0A502FSH3_9SPHN</name>
<feature type="domain" description="Transposase IS30-like HTH" evidence="2">
    <location>
        <begin position="2"/>
        <end position="45"/>
    </location>
</feature>
<dbReference type="Pfam" id="PF13936">
    <property type="entry name" value="HTH_38"/>
    <property type="match status" value="1"/>
</dbReference>
<protein>
    <submittedName>
        <fullName evidence="3">Helix-turn-helix domain-containing protein</fullName>
    </submittedName>
</protein>
<comment type="caution">
    <text evidence="3">The sequence shown here is derived from an EMBL/GenBank/DDBJ whole genome shotgun (WGS) entry which is preliminary data.</text>
</comment>
<accession>A0A502FSH3</accession>
<organism evidence="3 4">
    <name type="scientific">Sphingomonas glacialis</name>
    <dbReference type="NCBI Taxonomy" id="658225"/>
    <lineage>
        <taxon>Bacteria</taxon>
        <taxon>Pseudomonadati</taxon>
        <taxon>Pseudomonadota</taxon>
        <taxon>Alphaproteobacteria</taxon>
        <taxon>Sphingomonadales</taxon>
        <taxon>Sphingomonadaceae</taxon>
        <taxon>Sphingomonas</taxon>
    </lineage>
</organism>
<sequence>MSGRYLSLAEREEIALLLVQGHGVCEIARRLGRAPLTISGEIQRNAATLSGMPSRRRAVPRLPRSRPTTRYAAGPRTG</sequence>
<dbReference type="SUPFAM" id="SSF46689">
    <property type="entry name" value="Homeodomain-like"/>
    <property type="match status" value="1"/>
</dbReference>
<dbReference type="EMBL" id="RCZC01000004">
    <property type="protein sequence ID" value="TPG52086.1"/>
    <property type="molecule type" value="Genomic_DNA"/>
</dbReference>
<evidence type="ECO:0000313" key="4">
    <source>
        <dbReference type="Proteomes" id="UP000319931"/>
    </source>
</evidence>
<dbReference type="AlphaFoldDB" id="A0A502FSH3"/>
<dbReference type="InterPro" id="IPR009057">
    <property type="entry name" value="Homeodomain-like_sf"/>
</dbReference>
<feature type="region of interest" description="Disordered" evidence="1">
    <location>
        <begin position="47"/>
        <end position="78"/>
    </location>
</feature>
<reference evidence="3 4" key="1">
    <citation type="journal article" date="2019" name="Environ. Microbiol.">
        <title>Species interactions and distinct microbial communities in high Arctic permafrost affected cryosols are associated with the CH4 and CO2 gas fluxes.</title>
        <authorList>
            <person name="Altshuler I."/>
            <person name="Hamel J."/>
            <person name="Turney S."/>
            <person name="Magnuson E."/>
            <person name="Levesque R."/>
            <person name="Greer C."/>
            <person name="Whyte L.G."/>
        </authorList>
    </citation>
    <scope>NUCLEOTIDE SEQUENCE [LARGE SCALE GENOMIC DNA]</scope>
    <source>
        <strain evidence="3 4">E6.1</strain>
    </source>
</reference>
<dbReference type="Proteomes" id="UP000319931">
    <property type="component" value="Unassembled WGS sequence"/>
</dbReference>
<gene>
    <name evidence="3" type="ORF">EAH76_15330</name>
</gene>
<dbReference type="RefSeq" id="WP_140851160.1">
    <property type="nucleotide sequence ID" value="NZ_RCZC01000004.1"/>
</dbReference>